<sequence>MSVEEQILLNEIKTQLEILNSLVPSGYDYVGLTTTGGNLTKVEFKTGGSAGTIISTLTLSYDVDNNLASVTKT</sequence>
<gene>
    <name evidence="3" type="ORF">MM171B02098_0007</name>
    <name evidence="2" type="ORF">MM415A01968_0006</name>
    <name evidence="1" type="ORF">MM415B01890_0015</name>
</gene>
<dbReference type="EMBL" id="MT142106">
    <property type="protein sequence ID" value="QJA74569.1"/>
    <property type="molecule type" value="Genomic_DNA"/>
</dbReference>
<dbReference type="EMBL" id="MT141209">
    <property type="protein sequence ID" value="QJA56282.1"/>
    <property type="molecule type" value="Genomic_DNA"/>
</dbReference>
<evidence type="ECO:0000313" key="1">
    <source>
        <dbReference type="EMBL" id="QJA56282.1"/>
    </source>
</evidence>
<evidence type="ECO:0000313" key="3">
    <source>
        <dbReference type="EMBL" id="QJB01739.1"/>
    </source>
</evidence>
<organism evidence="2">
    <name type="scientific">viral metagenome</name>
    <dbReference type="NCBI Taxonomy" id="1070528"/>
    <lineage>
        <taxon>unclassified sequences</taxon>
        <taxon>metagenomes</taxon>
        <taxon>organismal metagenomes</taxon>
    </lineage>
</organism>
<accession>A0A6M3JWZ6</accession>
<name>A0A6M3JWZ6_9ZZZZ</name>
<reference evidence="2" key="1">
    <citation type="submission" date="2020-03" db="EMBL/GenBank/DDBJ databases">
        <title>The deep terrestrial virosphere.</title>
        <authorList>
            <person name="Holmfeldt K."/>
            <person name="Nilsson E."/>
            <person name="Simone D."/>
            <person name="Lopez-Fernandez M."/>
            <person name="Wu X."/>
            <person name="de Brujin I."/>
            <person name="Lundin D."/>
            <person name="Andersson A."/>
            <person name="Bertilsson S."/>
            <person name="Dopson M."/>
        </authorList>
    </citation>
    <scope>NUCLEOTIDE SEQUENCE</scope>
    <source>
        <strain evidence="3">MM171B02098</strain>
        <strain evidence="2">MM415A01968</strain>
        <strain evidence="1">MM415B01890</strain>
    </source>
</reference>
<proteinExistence type="predicted"/>
<evidence type="ECO:0000313" key="2">
    <source>
        <dbReference type="EMBL" id="QJA74569.1"/>
    </source>
</evidence>
<dbReference type="AlphaFoldDB" id="A0A6M3JWZ6"/>
<dbReference type="EMBL" id="MT143729">
    <property type="protein sequence ID" value="QJB01739.1"/>
    <property type="molecule type" value="Genomic_DNA"/>
</dbReference>
<protein>
    <submittedName>
        <fullName evidence="2">Uncharacterized protein</fullName>
    </submittedName>
</protein>